<sequence>MARKVYEASDLSFLNVSFSTYAEKMDSPTHIIVWEHDDEAGTVSEYERVTIAQLVASYIGLSLELDLDANDAVTRGHRLGNTGR</sequence>
<name>A0A922NZL4_9HYPH</name>
<dbReference type="AlphaFoldDB" id="A0A922NZL4"/>
<evidence type="ECO:0000313" key="1">
    <source>
        <dbReference type="EMBL" id="KEQ05559.1"/>
    </source>
</evidence>
<accession>A0A922NZL4</accession>
<protein>
    <submittedName>
        <fullName evidence="1">Uncharacterized protein</fullName>
    </submittedName>
</protein>
<organism evidence="1 2">
    <name type="scientific">Pseudorhizobium pelagicum</name>
    <dbReference type="NCBI Taxonomy" id="1509405"/>
    <lineage>
        <taxon>Bacteria</taxon>
        <taxon>Pseudomonadati</taxon>
        <taxon>Pseudomonadota</taxon>
        <taxon>Alphaproteobacteria</taxon>
        <taxon>Hyphomicrobiales</taxon>
        <taxon>Rhizobiaceae</taxon>
        <taxon>Rhizobium/Agrobacterium group</taxon>
        <taxon>Pseudorhizobium</taxon>
    </lineage>
</organism>
<comment type="caution">
    <text evidence="1">The sequence shown here is derived from an EMBL/GenBank/DDBJ whole genome shotgun (WGS) entry which is preliminary data.</text>
</comment>
<dbReference type="EMBL" id="JOKJ01000019">
    <property type="protein sequence ID" value="KEQ05559.1"/>
    <property type="molecule type" value="Genomic_DNA"/>
</dbReference>
<reference evidence="1 2" key="1">
    <citation type="submission" date="2014-06" db="EMBL/GenBank/DDBJ databases">
        <title>Rhizobium pelagicum/R2-400B4.</title>
        <authorList>
            <person name="Kimes N.E."/>
            <person name="Lopez-Perez M."/>
        </authorList>
    </citation>
    <scope>NUCLEOTIDE SEQUENCE [LARGE SCALE GENOMIC DNA]</scope>
    <source>
        <strain evidence="1 2">R2-400B4</strain>
    </source>
</reference>
<keyword evidence="2" id="KW-1185">Reference proteome</keyword>
<gene>
    <name evidence="1" type="ORF">GV68_08495</name>
</gene>
<evidence type="ECO:0000313" key="2">
    <source>
        <dbReference type="Proteomes" id="UP000052167"/>
    </source>
</evidence>
<proteinExistence type="predicted"/>
<dbReference type="Proteomes" id="UP000052167">
    <property type="component" value="Unassembled WGS sequence"/>
</dbReference>